<dbReference type="AlphaFoldDB" id="X1V0D3"/>
<reference evidence="2" key="1">
    <citation type="journal article" date="2014" name="Front. Microbiol.">
        <title>High frequency of phylogenetically diverse reductive dehalogenase-homologous genes in deep subseafloor sedimentary metagenomes.</title>
        <authorList>
            <person name="Kawai M."/>
            <person name="Futagami T."/>
            <person name="Toyoda A."/>
            <person name="Takaki Y."/>
            <person name="Nishi S."/>
            <person name="Hori S."/>
            <person name="Arai W."/>
            <person name="Tsubouchi T."/>
            <person name="Morono Y."/>
            <person name="Uchiyama I."/>
            <person name="Ito T."/>
            <person name="Fujiyama A."/>
            <person name="Inagaki F."/>
            <person name="Takami H."/>
        </authorList>
    </citation>
    <scope>NUCLEOTIDE SEQUENCE</scope>
    <source>
        <strain evidence="2">Expedition CK06-06</strain>
    </source>
</reference>
<dbReference type="InterPro" id="IPR050177">
    <property type="entry name" value="Lipid_A_modif_metabolic_enz"/>
</dbReference>
<dbReference type="Gene3D" id="3.40.50.720">
    <property type="entry name" value="NAD(P)-binding Rossmann-like Domain"/>
    <property type="match status" value="1"/>
</dbReference>
<evidence type="ECO:0000259" key="1">
    <source>
        <dbReference type="Pfam" id="PF01370"/>
    </source>
</evidence>
<dbReference type="EMBL" id="BARW01018360">
    <property type="protein sequence ID" value="GAI98079.1"/>
    <property type="molecule type" value="Genomic_DNA"/>
</dbReference>
<proteinExistence type="predicted"/>
<dbReference type="InterPro" id="IPR036291">
    <property type="entry name" value="NAD(P)-bd_dom_sf"/>
</dbReference>
<feature type="domain" description="NAD-dependent epimerase/dehydratase" evidence="1">
    <location>
        <begin position="5"/>
        <end position="101"/>
    </location>
</feature>
<evidence type="ECO:0000313" key="2">
    <source>
        <dbReference type="EMBL" id="GAI98079.1"/>
    </source>
</evidence>
<accession>X1V0D3</accession>
<dbReference type="Pfam" id="PF01370">
    <property type="entry name" value="Epimerase"/>
    <property type="match status" value="1"/>
</dbReference>
<name>X1V0D3_9ZZZZ</name>
<sequence>MNIGVIGGSGFIGSHVVDKLIEAGHEVTILDVMKSHRNDIRHIYIDITDLSKTTVALTGAYDAVYMLAAMADVNDVYKNPVETGHVNIVAVANILEAARRNE</sequence>
<dbReference type="SUPFAM" id="SSF51735">
    <property type="entry name" value="NAD(P)-binding Rossmann-fold domains"/>
    <property type="match status" value="1"/>
</dbReference>
<dbReference type="PANTHER" id="PTHR43245">
    <property type="entry name" value="BIFUNCTIONAL POLYMYXIN RESISTANCE PROTEIN ARNA"/>
    <property type="match status" value="1"/>
</dbReference>
<dbReference type="InterPro" id="IPR001509">
    <property type="entry name" value="Epimerase_deHydtase"/>
</dbReference>
<comment type="caution">
    <text evidence="2">The sequence shown here is derived from an EMBL/GenBank/DDBJ whole genome shotgun (WGS) entry which is preliminary data.</text>
</comment>
<organism evidence="2">
    <name type="scientific">marine sediment metagenome</name>
    <dbReference type="NCBI Taxonomy" id="412755"/>
    <lineage>
        <taxon>unclassified sequences</taxon>
        <taxon>metagenomes</taxon>
        <taxon>ecological metagenomes</taxon>
    </lineage>
</organism>
<feature type="non-terminal residue" evidence="2">
    <location>
        <position position="102"/>
    </location>
</feature>
<gene>
    <name evidence="2" type="ORF">S12H4_31458</name>
</gene>
<protein>
    <recommendedName>
        <fullName evidence="1">NAD-dependent epimerase/dehydratase domain-containing protein</fullName>
    </recommendedName>
</protein>
<dbReference type="PANTHER" id="PTHR43245:SF23">
    <property type="entry name" value="NAD(P)-BINDING DOMAIN-CONTAINING PROTEIN"/>
    <property type="match status" value="1"/>
</dbReference>